<dbReference type="Proteomes" id="UP000236413">
    <property type="component" value="Unassembled WGS sequence"/>
</dbReference>
<name>A0A316WGG8_9FLAO</name>
<gene>
    <name evidence="1" type="ORF">C1634_024450</name>
</gene>
<dbReference type="AlphaFoldDB" id="A0A316WGG8"/>
<evidence type="ECO:0000313" key="2">
    <source>
        <dbReference type="Proteomes" id="UP000236413"/>
    </source>
</evidence>
<sequence>MYQLLLEKLDANSHSMDDPKFNHYSSELYNIFLEGEWKTFRPIFPESFRQLQHDLNAAFNHMENSVPDNSIDISLDMKHLSAIIEQYDNLKTILSNYHQYASLFIQMILFQKICLLGIISIQNKKLTYQSQDVLNFLDKKIRFSQSFIAKEWEVDNDTLSKWFEIQYGTNIFANRKKIKLSEYISIFKDLFILEEHMTDSTSGHLIEADLMDFYNSLALKGKTYSKKDIIEECFNPEEKLSTHQYEQARIALEKRFSFYSHVNKYPVSIAFQMISELKKIC</sequence>
<protein>
    <submittedName>
        <fullName evidence="1">Uncharacterized protein</fullName>
    </submittedName>
</protein>
<organism evidence="1 2">
    <name type="scientific">Chryseobacterium viscerum</name>
    <dbReference type="NCBI Taxonomy" id="1037377"/>
    <lineage>
        <taxon>Bacteria</taxon>
        <taxon>Pseudomonadati</taxon>
        <taxon>Bacteroidota</taxon>
        <taxon>Flavobacteriia</taxon>
        <taxon>Flavobacteriales</taxon>
        <taxon>Weeksellaceae</taxon>
        <taxon>Chryseobacterium group</taxon>
        <taxon>Chryseobacterium</taxon>
    </lineage>
</organism>
<comment type="caution">
    <text evidence="1">The sequence shown here is derived from an EMBL/GenBank/DDBJ whole genome shotgun (WGS) entry which is preliminary data.</text>
</comment>
<dbReference type="EMBL" id="PPEG02000013">
    <property type="protein sequence ID" value="PWN58128.1"/>
    <property type="molecule type" value="Genomic_DNA"/>
</dbReference>
<accession>A0A316WGG8</accession>
<evidence type="ECO:0000313" key="1">
    <source>
        <dbReference type="EMBL" id="PWN58128.1"/>
    </source>
</evidence>
<dbReference type="RefSeq" id="WP_109739294.1">
    <property type="nucleotide sequence ID" value="NZ_PPEG02000013.1"/>
</dbReference>
<reference evidence="1 2" key="1">
    <citation type="submission" date="2018-04" db="EMBL/GenBank/DDBJ databases">
        <title>Chryseobacterium oncorhynchi 701B-08T from rainbow trout, and Chryseobacterium viscerum 687B-08T from diseased fish.</title>
        <authorList>
            <person name="Jeong J.-J."/>
            <person name="Lee Y.J."/>
            <person name="Pathiraja D."/>
            <person name="Park B."/>
            <person name="Choi I.-G."/>
            <person name="Kim K.D."/>
        </authorList>
    </citation>
    <scope>NUCLEOTIDE SEQUENCE [LARGE SCALE GENOMIC DNA]</scope>
    <source>
        <strain evidence="1 2">687B-08</strain>
    </source>
</reference>
<proteinExistence type="predicted"/>